<evidence type="ECO:0000313" key="8">
    <source>
        <dbReference type="EMBL" id="QTF99601.1"/>
    </source>
</evidence>
<dbReference type="GO" id="GO:0005886">
    <property type="term" value="C:plasma membrane"/>
    <property type="evidence" value="ECO:0007669"/>
    <property type="project" value="UniProtKB-SubCell"/>
</dbReference>
<feature type="transmembrane region" description="Helical" evidence="6">
    <location>
        <begin position="197"/>
        <end position="215"/>
    </location>
</feature>
<reference evidence="7 10" key="1">
    <citation type="journal article" date="2020" name="Science">
        <title>Unexpected conservation and global transmission of agrobacterial virulence plasmids.</title>
        <authorList>
            <person name="Weisberg A.J."/>
            <person name="Davis E.W. 2nd"/>
            <person name="Tabima J."/>
            <person name="Belcher M.S."/>
            <person name="Miller M."/>
            <person name="Kuo C.H."/>
            <person name="Loper J.E."/>
            <person name="Grunwald N.J."/>
            <person name="Putnam M.L."/>
            <person name="Chang J.H."/>
        </authorList>
    </citation>
    <scope>NUCLEOTIDE SEQUENCE [LARGE SCALE GENOMIC DNA]</scope>
    <source>
        <strain evidence="7 10">A19/93</strain>
    </source>
</reference>
<organism evidence="8 9">
    <name type="scientific">Agrobacterium rubi</name>
    <dbReference type="NCBI Taxonomy" id="28099"/>
    <lineage>
        <taxon>Bacteria</taxon>
        <taxon>Pseudomonadati</taxon>
        <taxon>Pseudomonadota</taxon>
        <taxon>Alphaproteobacteria</taxon>
        <taxon>Hyphomicrobiales</taxon>
        <taxon>Rhizobiaceae</taxon>
        <taxon>Rhizobium/Agrobacterium group</taxon>
        <taxon>Agrobacterium</taxon>
    </lineage>
</organism>
<keyword evidence="10" id="KW-1185">Reference proteome</keyword>
<accession>A0AAE7R5Z4</accession>
<keyword evidence="2" id="KW-1003">Cell membrane</keyword>
<evidence type="ECO:0000256" key="6">
    <source>
        <dbReference type="SAM" id="Phobius"/>
    </source>
</evidence>
<keyword evidence="5 6" id="KW-0472">Membrane</keyword>
<evidence type="ECO:0000256" key="5">
    <source>
        <dbReference type="ARBA" id="ARBA00023136"/>
    </source>
</evidence>
<evidence type="ECO:0000256" key="4">
    <source>
        <dbReference type="ARBA" id="ARBA00022989"/>
    </source>
</evidence>
<evidence type="ECO:0000256" key="2">
    <source>
        <dbReference type="ARBA" id="ARBA00022475"/>
    </source>
</evidence>
<keyword evidence="4 6" id="KW-1133">Transmembrane helix</keyword>
<evidence type="ECO:0000313" key="9">
    <source>
        <dbReference type="Proteomes" id="UP000663912"/>
    </source>
</evidence>
<evidence type="ECO:0000313" key="7">
    <source>
        <dbReference type="EMBL" id="NTF37175.1"/>
    </source>
</evidence>
<feature type="transmembrane region" description="Helical" evidence="6">
    <location>
        <begin position="43"/>
        <end position="60"/>
    </location>
</feature>
<feature type="transmembrane region" description="Helical" evidence="6">
    <location>
        <begin position="72"/>
        <end position="92"/>
    </location>
</feature>
<feature type="transmembrane region" description="Helical" evidence="6">
    <location>
        <begin position="126"/>
        <end position="147"/>
    </location>
</feature>
<dbReference type="PANTHER" id="PTHR30086:SF19">
    <property type="entry name" value="THREONINE EFFLUX PROTEIN"/>
    <property type="match status" value="1"/>
</dbReference>
<dbReference type="InterPro" id="IPR001123">
    <property type="entry name" value="LeuE-type"/>
</dbReference>
<evidence type="ECO:0000256" key="3">
    <source>
        <dbReference type="ARBA" id="ARBA00022692"/>
    </source>
</evidence>
<name>A0AAE7R5Z4_9HYPH</name>
<feature type="transmembrane region" description="Helical" evidence="6">
    <location>
        <begin position="6"/>
        <end position="22"/>
    </location>
</feature>
<evidence type="ECO:0000256" key="1">
    <source>
        <dbReference type="ARBA" id="ARBA00004651"/>
    </source>
</evidence>
<feature type="transmembrane region" description="Helical" evidence="6">
    <location>
        <begin position="153"/>
        <end position="177"/>
    </location>
</feature>
<dbReference type="EMBL" id="CP049206">
    <property type="protein sequence ID" value="QTF99601.1"/>
    <property type="molecule type" value="Genomic_DNA"/>
</dbReference>
<reference evidence="8" key="2">
    <citation type="submission" date="2020-02" db="EMBL/GenBank/DDBJ databases">
        <title>Unexpected conservation and global transmission of agrobacterial virulence plasmids.</title>
        <authorList>
            <person name="Weisberg A.J."/>
            <person name="Davis E.W. II"/>
            <person name="Tabima J.R."/>
            <person name="Belcher M.S."/>
            <person name="Miller M."/>
            <person name="Kuo C.-H."/>
            <person name="Loper J.E."/>
            <person name="Grunwald N.J."/>
            <person name="Putnam M.L."/>
            <person name="Chang J.H."/>
        </authorList>
    </citation>
    <scope>NUCLEOTIDE SEQUENCE</scope>
    <source>
        <strain evidence="8">W2/73</strain>
    </source>
</reference>
<keyword evidence="3 6" id="KW-0812">Transmembrane</keyword>
<dbReference type="EMBL" id="JAAMCP010000005">
    <property type="protein sequence ID" value="NTF37175.1"/>
    <property type="molecule type" value="Genomic_DNA"/>
</dbReference>
<proteinExistence type="predicted"/>
<dbReference type="Pfam" id="PF01810">
    <property type="entry name" value="LysE"/>
    <property type="match status" value="1"/>
</dbReference>
<protein>
    <submittedName>
        <fullName evidence="8">LysE family translocator</fullName>
    </submittedName>
</protein>
<dbReference type="GO" id="GO:0015171">
    <property type="term" value="F:amino acid transmembrane transporter activity"/>
    <property type="evidence" value="ECO:0007669"/>
    <property type="project" value="TreeGrafter"/>
</dbReference>
<comment type="subcellular location">
    <subcellularLocation>
        <location evidence="1">Cell membrane</location>
        <topology evidence="1">Multi-pass membrane protein</topology>
    </subcellularLocation>
</comment>
<dbReference type="AlphaFoldDB" id="A0AAE7R5Z4"/>
<sequence>MKPMIDFYQLLLVYITYVIAVASPGPSNMTIMSVAMSRGRTPAVVLAIGVITGSFFWAALTATGLSAVLATYANALFVIKIAGGLYLLYLAYKCARSAFSPAVAQTLVQTPVVGRSEYLQLYRRGLLLHLTNPKAILGWIAIMSLGLKPGAGASALIAIIGGCGVLGVTIFCGYALLFSTAPAIRIYQRARRYIESVLALFFCFAGIKLFMTRVYPP</sequence>
<dbReference type="Proteomes" id="UP000822331">
    <property type="component" value="Unassembled WGS sequence"/>
</dbReference>
<dbReference type="Proteomes" id="UP000663912">
    <property type="component" value="Chromosome 1"/>
</dbReference>
<dbReference type="KEGG" id="arui:G6M88_03930"/>
<gene>
    <name evidence="7" type="ORF">G6L72_10710</name>
    <name evidence="8" type="ORF">G6M88_03930</name>
</gene>
<evidence type="ECO:0000313" key="10">
    <source>
        <dbReference type="Proteomes" id="UP000822331"/>
    </source>
</evidence>
<dbReference type="PANTHER" id="PTHR30086">
    <property type="entry name" value="ARGININE EXPORTER PROTEIN ARGO"/>
    <property type="match status" value="1"/>
</dbReference>